<dbReference type="CDD" id="cd04059">
    <property type="entry name" value="Peptidases_S8_Protein_convertases_Kexins_Furin-like"/>
    <property type="match status" value="1"/>
</dbReference>
<proteinExistence type="inferred from homology"/>
<dbReference type="EMBL" id="JACHLK010000011">
    <property type="protein sequence ID" value="MBB6562078.1"/>
    <property type="molecule type" value="Genomic_DNA"/>
</dbReference>
<keyword evidence="6" id="KW-0106">Calcium</keyword>
<evidence type="ECO:0000256" key="8">
    <source>
        <dbReference type="PROSITE-ProRule" id="PRU01240"/>
    </source>
</evidence>
<feature type="chain" id="PRO_5031473517" evidence="9">
    <location>
        <begin position="31"/>
        <end position="607"/>
    </location>
</feature>
<dbReference type="PROSITE" id="PS00137">
    <property type="entry name" value="SUBTILASE_HIS"/>
    <property type="match status" value="1"/>
</dbReference>
<feature type="active site" description="Charge relay system" evidence="7 8">
    <location>
        <position position="207"/>
    </location>
</feature>
<feature type="active site" description="Charge relay system" evidence="7 8">
    <location>
        <position position="396"/>
    </location>
</feature>
<dbReference type="InterPro" id="IPR002884">
    <property type="entry name" value="P_dom"/>
</dbReference>
<evidence type="ECO:0000256" key="6">
    <source>
        <dbReference type="ARBA" id="ARBA00022837"/>
    </source>
</evidence>
<dbReference type="PROSITE" id="PS00138">
    <property type="entry name" value="SUBTILASE_SER"/>
    <property type="match status" value="1"/>
</dbReference>
<dbReference type="InterPro" id="IPR015500">
    <property type="entry name" value="Peptidase_S8_subtilisin-rel"/>
</dbReference>
<reference evidence="11 12" key="1">
    <citation type="submission" date="2020-08" db="EMBL/GenBank/DDBJ databases">
        <title>Functional genomics of gut bacteria from endangered species of beetles.</title>
        <authorList>
            <person name="Carlos-Shanley C."/>
        </authorList>
    </citation>
    <scope>NUCLEOTIDE SEQUENCE [LARGE SCALE GENOMIC DNA]</scope>
    <source>
        <strain evidence="11 12">S00198</strain>
    </source>
</reference>
<dbReference type="PRINTS" id="PR00723">
    <property type="entry name" value="SUBTILISIN"/>
</dbReference>
<dbReference type="InterPro" id="IPR036852">
    <property type="entry name" value="Peptidase_S8/S53_dom_sf"/>
</dbReference>
<dbReference type="Pfam" id="PF00082">
    <property type="entry name" value="Peptidase_S8"/>
    <property type="match status" value="1"/>
</dbReference>
<dbReference type="GO" id="GO:0012505">
    <property type="term" value="C:endomembrane system"/>
    <property type="evidence" value="ECO:0007669"/>
    <property type="project" value="UniProtKB-ARBA"/>
</dbReference>
<name>A0A7X0UBG7_9BURK</name>
<dbReference type="AlphaFoldDB" id="A0A7X0UBG7"/>
<sequence length="607" mass="62034">MRLPRSTIRRPARLALVTAMLAATCGLAGAATTWSPDRPTEVRIGSLVVGDNKYENVVVTVGSVLGFSATGPNRSYDSFNPSNGQLTIATLTVGSQSFYDVVITLGGLVSVGGGAPLAALVPNDPLFSRQWHLKNTGQSGAGGPAALAGEDLNVGKAWQLATGTGIQIAVIDDGLDIAHEDLRVVAGKSWDYRTNSYGDPSSSTSSHGTSCGGLAAAIGDNNLGVTGVAFNARLVGYNLLAATTGAFGADAVTKDLASNHIYTNSYGAADSNGLLAPADELWRDAIRTGITSGRGGKGAIYTWAAGNGAPEDRSDYDGQANFQGVLAIGAMNDQGQRSSYSEPGSNVLVTAYGGEFCSTQTTTTTDVSGAGGYNDGNKPQDITGSPNYTRCMNGTSAATPQAAGVAALLLETNPALTWRDVRAIFARTARKTDPNNTGWVTNGGGLHVNHEYGYGAIDALAAVRAATGWSLLPAQKTATQAATLGSALAIADDGPAATSSLTLQGSGIGKLEFVELAITSNHTNVGHLEITLTSPAGTRSTVSVVRDCKDTAGNAVSCGAALEGGFTFGIVRLMGEAADGNWTLSVRDGKTGETGSVSAWSIKAYGY</sequence>
<organism evidence="11 12">
    <name type="scientific">Acidovorax soli</name>
    <dbReference type="NCBI Taxonomy" id="592050"/>
    <lineage>
        <taxon>Bacteria</taxon>
        <taxon>Pseudomonadati</taxon>
        <taxon>Pseudomonadota</taxon>
        <taxon>Betaproteobacteria</taxon>
        <taxon>Burkholderiales</taxon>
        <taxon>Comamonadaceae</taxon>
        <taxon>Acidovorax</taxon>
    </lineage>
</organism>
<dbReference type="PANTHER" id="PTHR42884:SF14">
    <property type="entry name" value="NEUROENDOCRINE CONVERTASE 1"/>
    <property type="match status" value="1"/>
</dbReference>
<dbReference type="PANTHER" id="PTHR42884">
    <property type="entry name" value="PROPROTEIN CONVERTASE SUBTILISIN/KEXIN-RELATED"/>
    <property type="match status" value="1"/>
</dbReference>
<evidence type="ECO:0000313" key="11">
    <source>
        <dbReference type="EMBL" id="MBB6562078.1"/>
    </source>
</evidence>
<dbReference type="RefSeq" id="WP_184861743.1">
    <property type="nucleotide sequence ID" value="NZ_JACHLK010000011.1"/>
</dbReference>
<dbReference type="PROSITE" id="PS51892">
    <property type="entry name" value="SUBTILASE"/>
    <property type="match status" value="1"/>
</dbReference>
<comment type="similarity">
    <text evidence="1">Belongs to the peptidase S8 family. Furin subfamily.</text>
</comment>
<evidence type="ECO:0000256" key="1">
    <source>
        <dbReference type="ARBA" id="ARBA00005325"/>
    </source>
</evidence>
<evidence type="ECO:0000256" key="5">
    <source>
        <dbReference type="ARBA" id="ARBA00022825"/>
    </source>
</evidence>
<keyword evidence="12" id="KW-1185">Reference proteome</keyword>
<dbReference type="SUPFAM" id="SSF52743">
    <property type="entry name" value="Subtilisin-like"/>
    <property type="match status" value="1"/>
</dbReference>
<evidence type="ECO:0000256" key="7">
    <source>
        <dbReference type="PIRSR" id="PIRSR615500-1"/>
    </source>
</evidence>
<dbReference type="GO" id="GO:0005737">
    <property type="term" value="C:cytoplasm"/>
    <property type="evidence" value="ECO:0007669"/>
    <property type="project" value="UniProtKB-ARBA"/>
</dbReference>
<dbReference type="GO" id="GO:0016020">
    <property type="term" value="C:membrane"/>
    <property type="evidence" value="ECO:0007669"/>
    <property type="project" value="TreeGrafter"/>
</dbReference>
<dbReference type="InterPro" id="IPR034182">
    <property type="entry name" value="Kexin/furin"/>
</dbReference>
<dbReference type="Gene3D" id="2.60.120.260">
    <property type="entry name" value="Galactose-binding domain-like"/>
    <property type="match status" value="1"/>
</dbReference>
<keyword evidence="2 8" id="KW-0645">Protease</keyword>
<evidence type="ECO:0000259" key="10">
    <source>
        <dbReference type="PROSITE" id="PS51829"/>
    </source>
</evidence>
<evidence type="ECO:0000256" key="4">
    <source>
        <dbReference type="ARBA" id="ARBA00022801"/>
    </source>
</evidence>
<dbReference type="InterPro" id="IPR008979">
    <property type="entry name" value="Galactose-bd-like_sf"/>
</dbReference>
<evidence type="ECO:0000256" key="9">
    <source>
        <dbReference type="SAM" id="SignalP"/>
    </source>
</evidence>
<dbReference type="SUPFAM" id="SSF49785">
    <property type="entry name" value="Galactose-binding domain-like"/>
    <property type="match status" value="1"/>
</dbReference>
<dbReference type="InterPro" id="IPR023827">
    <property type="entry name" value="Peptidase_S8_Asp-AS"/>
</dbReference>
<evidence type="ECO:0000256" key="2">
    <source>
        <dbReference type="ARBA" id="ARBA00022670"/>
    </source>
</evidence>
<feature type="signal peptide" evidence="9">
    <location>
        <begin position="1"/>
        <end position="30"/>
    </location>
</feature>
<keyword evidence="4 8" id="KW-0378">Hydrolase</keyword>
<dbReference type="InterPro" id="IPR023828">
    <property type="entry name" value="Peptidase_S8_Ser-AS"/>
</dbReference>
<gene>
    <name evidence="11" type="ORF">HNP48_004787</name>
</gene>
<accession>A0A7X0UBG7</accession>
<dbReference type="PROSITE" id="PS51829">
    <property type="entry name" value="P_HOMO_B"/>
    <property type="match status" value="1"/>
</dbReference>
<evidence type="ECO:0000256" key="3">
    <source>
        <dbReference type="ARBA" id="ARBA00022729"/>
    </source>
</evidence>
<keyword evidence="3 9" id="KW-0732">Signal</keyword>
<feature type="domain" description="P/Homo B" evidence="10">
    <location>
        <begin position="472"/>
        <end position="607"/>
    </location>
</feature>
<dbReference type="Pfam" id="PF01483">
    <property type="entry name" value="P_proprotein"/>
    <property type="match status" value="1"/>
</dbReference>
<dbReference type="GO" id="GO:0004252">
    <property type="term" value="F:serine-type endopeptidase activity"/>
    <property type="evidence" value="ECO:0007669"/>
    <property type="project" value="UniProtKB-UniRule"/>
</dbReference>
<keyword evidence="5 8" id="KW-0720">Serine protease</keyword>
<dbReference type="GO" id="GO:0016485">
    <property type="term" value="P:protein processing"/>
    <property type="evidence" value="ECO:0007669"/>
    <property type="project" value="TreeGrafter"/>
</dbReference>
<dbReference type="Proteomes" id="UP000575083">
    <property type="component" value="Unassembled WGS sequence"/>
</dbReference>
<dbReference type="Gene3D" id="3.40.50.200">
    <property type="entry name" value="Peptidase S8/S53 domain"/>
    <property type="match status" value="1"/>
</dbReference>
<evidence type="ECO:0000313" key="12">
    <source>
        <dbReference type="Proteomes" id="UP000575083"/>
    </source>
</evidence>
<feature type="active site" description="Charge relay system" evidence="7 8">
    <location>
        <position position="172"/>
    </location>
</feature>
<comment type="caution">
    <text evidence="11">The sequence shown here is derived from an EMBL/GenBank/DDBJ whole genome shotgun (WGS) entry which is preliminary data.</text>
</comment>
<protein>
    <submittedName>
        <fullName evidence="11">Subtilisin family serine protease</fullName>
    </submittedName>
</protein>
<dbReference type="PROSITE" id="PS00136">
    <property type="entry name" value="SUBTILASE_ASP"/>
    <property type="match status" value="1"/>
</dbReference>
<dbReference type="InterPro" id="IPR000209">
    <property type="entry name" value="Peptidase_S8/S53_dom"/>
</dbReference>
<dbReference type="InterPro" id="IPR022398">
    <property type="entry name" value="Peptidase_S8_His-AS"/>
</dbReference>